<feature type="domain" description="SH3" evidence="4">
    <location>
        <begin position="34"/>
        <end position="94"/>
    </location>
</feature>
<dbReference type="InterPro" id="IPR001452">
    <property type="entry name" value="SH3_domain"/>
</dbReference>
<accession>A0A1S3QA39</accession>
<name>A0A1S3QA39_SALSA</name>
<dbReference type="OrthoDB" id="5340910at2759"/>
<protein>
    <submittedName>
        <fullName evidence="6">Jouberin</fullName>
    </submittedName>
</protein>
<feature type="compositionally biased region" description="Pro residues" evidence="3">
    <location>
        <begin position="167"/>
        <end position="181"/>
    </location>
</feature>
<dbReference type="PROSITE" id="PS50002">
    <property type="entry name" value="SH3"/>
    <property type="match status" value="1"/>
</dbReference>
<dbReference type="SMART" id="SM00326">
    <property type="entry name" value="SH3"/>
    <property type="match status" value="1"/>
</dbReference>
<gene>
    <name evidence="6" type="primary">LOC106590398</name>
</gene>
<evidence type="ECO:0000256" key="2">
    <source>
        <dbReference type="PROSITE-ProRule" id="PRU00192"/>
    </source>
</evidence>
<proteinExistence type="predicted"/>
<dbReference type="Gene3D" id="2.30.30.40">
    <property type="entry name" value="SH3 Domains"/>
    <property type="match status" value="1"/>
</dbReference>
<dbReference type="KEGG" id="sasa:106590398"/>
<feature type="compositionally biased region" description="Polar residues" evidence="3">
    <location>
        <begin position="205"/>
        <end position="215"/>
    </location>
</feature>
<sequence length="215" mass="24107">MQSNIYRQQNEHFEVFTTVLSPQVHRGRCQFRQAEADKMVVKRSYKPHWPDELALTRGEFILVLFKDDEARWFGRLQNGQQGYFPASHVMELSHQDDEPAKDVHRLARRGSAPATYAGGTGALRLQALRRASRAAAGGGPEGAGGAEGEREGPILILKSQISLPNRLPQPQPQPQPQPRPQPQAHSSPSFFHRILSKHRRRSECHGSSNTGYMAD</sequence>
<evidence type="ECO:0000256" key="1">
    <source>
        <dbReference type="ARBA" id="ARBA00022443"/>
    </source>
</evidence>
<organism evidence="5 6">
    <name type="scientific">Salmo salar</name>
    <name type="common">Atlantic salmon</name>
    <dbReference type="NCBI Taxonomy" id="8030"/>
    <lineage>
        <taxon>Eukaryota</taxon>
        <taxon>Metazoa</taxon>
        <taxon>Chordata</taxon>
        <taxon>Craniata</taxon>
        <taxon>Vertebrata</taxon>
        <taxon>Euteleostomi</taxon>
        <taxon>Actinopterygii</taxon>
        <taxon>Neopterygii</taxon>
        <taxon>Teleostei</taxon>
        <taxon>Protacanthopterygii</taxon>
        <taxon>Salmoniformes</taxon>
        <taxon>Salmonidae</taxon>
        <taxon>Salmoninae</taxon>
        <taxon>Salmo</taxon>
    </lineage>
</organism>
<reference evidence="6" key="1">
    <citation type="submission" date="2025-08" db="UniProtKB">
        <authorList>
            <consortium name="RefSeq"/>
        </authorList>
    </citation>
    <scope>IDENTIFICATION</scope>
</reference>
<evidence type="ECO:0000256" key="3">
    <source>
        <dbReference type="SAM" id="MobiDB-lite"/>
    </source>
</evidence>
<keyword evidence="5" id="KW-1185">Reference proteome</keyword>
<dbReference type="GeneID" id="106590398"/>
<dbReference type="RefSeq" id="XP_014036850.1">
    <property type="nucleotide sequence ID" value="XM_014181375.2"/>
</dbReference>
<keyword evidence="1 2" id="KW-0728">SH3 domain</keyword>
<evidence type="ECO:0000313" key="5">
    <source>
        <dbReference type="Proteomes" id="UP001652741"/>
    </source>
</evidence>
<dbReference type="InterPro" id="IPR036028">
    <property type="entry name" value="SH3-like_dom_sf"/>
</dbReference>
<evidence type="ECO:0000313" key="6">
    <source>
        <dbReference type="RefSeq" id="XP_014036850.1"/>
    </source>
</evidence>
<evidence type="ECO:0000259" key="4">
    <source>
        <dbReference type="PROSITE" id="PS50002"/>
    </source>
</evidence>
<feature type="region of interest" description="Disordered" evidence="3">
    <location>
        <begin position="164"/>
        <end position="215"/>
    </location>
</feature>
<dbReference type="SUPFAM" id="SSF50044">
    <property type="entry name" value="SH3-domain"/>
    <property type="match status" value="1"/>
</dbReference>
<dbReference type="Pfam" id="PF07653">
    <property type="entry name" value="SH3_2"/>
    <property type="match status" value="1"/>
</dbReference>
<dbReference type="Proteomes" id="UP001652741">
    <property type="component" value="Chromosome ssa29"/>
</dbReference>
<dbReference type="AlphaFoldDB" id="A0A1S3QA39"/>